<protein>
    <submittedName>
        <fullName evidence="1">Synaptic vesicular amine transporter</fullName>
    </submittedName>
</protein>
<dbReference type="EMBL" id="BGZK01000876">
    <property type="protein sequence ID" value="GBP63688.1"/>
    <property type="molecule type" value="Genomic_DNA"/>
</dbReference>
<dbReference type="STRING" id="151549.A0A4C1XJU1"/>
<dbReference type="AlphaFoldDB" id="A0A4C1XJU1"/>
<evidence type="ECO:0000313" key="2">
    <source>
        <dbReference type="Proteomes" id="UP000299102"/>
    </source>
</evidence>
<organism evidence="1 2">
    <name type="scientific">Eumeta variegata</name>
    <name type="common">Bagworm moth</name>
    <name type="synonym">Eumeta japonica</name>
    <dbReference type="NCBI Taxonomy" id="151549"/>
    <lineage>
        <taxon>Eukaryota</taxon>
        <taxon>Metazoa</taxon>
        <taxon>Ecdysozoa</taxon>
        <taxon>Arthropoda</taxon>
        <taxon>Hexapoda</taxon>
        <taxon>Insecta</taxon>
        <taxon>Pterygota</taxon>
        <taxon>Neoptera</taxon>
        <taxon>Endopterygota</taxon>
        <taxon>Lepidoptera</taxon>
        <taxon>Glossata</taxon>
        <taxon>Ditrysia</taxon>
        <taxon>Tineoidea</taxon>
        <taxon>Psychidae</taxon>
        <taxon>Oiketicinae</taxon>
        <taxon>Eumeta</taxon>
    </lineage>
</organism>
<evidence type="ECO:0000313" key="1">
    <source>
        <dbReference type="EMBL" id="GBP63688.1"/>
    </source>
</evidence>
<gene>
    <name evidence="1" type="primary">SLC18A2</name>
    <name evidence="1" type="ORF">EVAR_82048_1</name>
</gene>
<proteinExistence type="predicted"/>
<keyword evidence="2" id="KW-1185">Reference proteome</keyword>
<name>A0A4C1XJU1_EUMVA</name>
<reference evidence="1 2" key="1">
    <citation type="journal article" date="2019" name="Commun. Biol.">
        <title>The bagworm genome reveals a unique fibroin gene that provides high tensile strength.</title>
        <authorList>
            <person name="Kono N."/>
            <person name="Nakamura H."/>
            <person name="Ohtoshi R."/>
            <person name="Tomita M."/>
            <person name="Numata K."/>
            <person name="Arakawa K."/>
        </authorList>
    </citation>
    <scope>NUCLEOTIDE SEQUENCE [LARGE SCALE GENOMIC DNA]</scope>
</reference>
<comment type="caution">
    <text evidence="1">The sequence shown here is derived from an EMBL/GenBank/DDBJ whole genome shotgun (WGS) entry which is preliminary data.</text>
</comment>
<accession>A0A4C1XJU1</accession>
<dbReference type="Proteomes" id="UP000299102">
    <property type="component" value="Unassembled WGS sequence"/>
</dbReference>
<dbReference type="OrthoDB" id="5086884at2759"/>
<sequence>MLGFPSTVPIIPEFLYDIEHPDAPLSQSLDELPVAAPHPTAATPGPVCACSDKNLTGPITEAPMDNITQVNVTAAKEERHQALIHETVEVGVMFASKAIVQLLTNPFVGPLTHRIRCVSTRAEPRVNRIYFLTESIASSAPELKSKVEVELKLKEVTTSGFMVGSAIGRCTRREN</sequence>